<evidence type="ECO:0000313" key="2">
    <source>
        <dbReference type="Proteomes" id="UP000053732"/>
    </source>
</evidence>
<keyword evidence="2" id="KW-1185">Reference proteome</keyword>
<proteinExistence type="predicted"/>
<gene>
    <name evidence="1" type="ORF">PCAMFM013_S030g000008</name>
</gene>
<accession>A0A0G4PRH5</accession>
<dbReference type="EMBL" id="HG793163">
    <property type="protein sequence ID" value="CRL28721.1"/>
    <property type="molecule type" value="Genomic_DNA"/>
</dbReference>
<dbReference type="AlphaFoldDB" id="A0A0G4PRH5"/>
<organism evidence="1 2">
    <name type="scientific">Penicillium camemberti (strain FM 013)</name>
    <dbReference type="NCBI Taxonomy" id="1429867"/>
    <lineage>
        <taxon>Eukaryota</taxon>
        <taxon>Fungi</taxon>
        <taxon>Dikarya</taxon>
        <taxon>Ascomycota</taxon>
        <taxon>Pezizomycotina</taxon>
        <taxon>Eurotiomycetes</taxon>
        <taxon>Eurotiomycetidae</taxon>
        <taxon>Eurotiales</taxon>
        <taxon>Aspergillaceae</taxon>
        <taxon>Penicillium</taxon>
    </lineage>
</organism>
<sequence length="73" mass="8054">MIVRSCRDRTASSESPFVAAASPLLELRLKKVCESKVLATWNGDYAKGTMSGKLRGIKSHADMRIMQTARRNG</sequence>
<dbReference type="Proteomes" id="UP000053732">
    <property type="component" value="Unassembled WGS sequence"/>
</dbReference>
<reference evidence="1 2" key="1">
    <citation type="journal article" date="2014" name="Nat. Commun.">
        <title>Multiple recent horizontal transfers of a large genomic region in cheese making fungi.</title>
        <authorList>
            <person name="Cheeseman K."/>
            <person name="Ropars J."/>
            <person name="Renault P."/>
            <person name="Dupont J."/>
            <person name="Gouzy J."/>
            <person name="Branca A."/>
            <person name="Abraham A.L."/>
            <person name="Ceppi M."/>
            <person name="Conseiller E."/>
            <person name="Debuchy R."/>
            <person name="Malagnac F."/>
            <person name="Goarin A."/>
            <person name="Silar P."/>
            <person name="Lacoste S."/>
            <person name="Sallet E."/>
            <person name="Bensimon A."/>
            <person name="Giraud T."/>
            <person name="Brygoo Y."/>
        </authorList>
    </citation>
    <scope>NUCLEOTIDE SEQUENCE [LARGE SCALE GENOMIC DNA]</scope>
    <source>
        <strain evidence="2">FM 013</strain>
    </source>
</reference>
<protein>
    <submittedName>
        <fullName evidence="1">Str. FM013</fullName>
    </submittedName>
</protein>
<evidence type="ECO:0000313" key="1">
    <source>
        <dbReference type="EMBL" id="CRL28721.1"/>
    </source>
</evidence>
<name>A0A0G4PRH5_PENC3</name>